<keyword evidence="2" id="KW-0378">Hydrolase</keyword>
<dbReference type="EMBL" id="OV725077">
    <property type="protein sequence ID" value="CAH1389239.1"/>
    <property type="molecule type" value="Genomic_DNA"/>
</dbReference>
<feature type="signal peptide" evidence="4">
    <location>
        <begin position="1"/>
        <end position="18"/>
    </location>
</feature>
<accession>A0A9P0E6C7</accession>
<dbReference type="PROSITE" id="PS51764">
    <property type="entry name" value="GH26"/>
    <property type="match status" value="1"/>
</dbReference>
<proteinExistence type="inferred from homology"/>
<dbReference type="AlphaFoldDB" id="A0A9P0E6C7"/>
<sequence length="303" mass="34804">MGMRYILLTALFCQAAVSIQSAANPRANENTKKLLAAMSNIGDRILSGAFGGYNRFQHEIGFSMNQANQIKSLTNKLPAVYGIDCSPGNNYIGDGEINNSDYAAILQDGTPIRNRWLKTMEKIAEGLQQYKNQGITILYRPFHEMNGPWVWWSAMKDETQNEERKRLFKMLWKELFNFMANKGLDNILWVYSPDQSRESRTAYYPGDEYVDIVGLDWYSDDPNQLKGYDEMTSLGKPFTFAEVGPYSKDGQFDYDRFMKIVASRYPKAIYFMPWNAEWSPIYNKNPSGAYNHPKVMNLGELKV</sequence>
<dbReference type="InterPro" id="IPR000805">
    <property type="entry name" value="Glyco_hydro_26"/>
</dbReference>
<feature type="domain" description="GH26" evidence="5">
    <location>
        <begin position="29"/>
        <end position="299"/>
    </location>
</feature>
<dbReference type="Proteomes" id="UP001152798">
    <property type="component" value="Chromosome 1"/>
</dbReference>
<keyword evidence="3" id="KW-0326">Glycosidase</keyword>
<dbReference type="OrthoDB" id="9971691at2759"/>
<evidence type="ECO:0000313" key="6">
    <source>
        <dbReference type="EMBL" id="CAH1389239.1"/>
    </source>
</evidence>
<organism evidence="6 7">
    <name type="scientific">Nezara viridula</name>
    <name type="common">Southern green stink bug</name>
    <name type="synonym">Cimex viridulus</name>
    <dbReference type="NCBI Taxonomy" id="85310"/>
    <lineage>
        <taxon>Eukaryota</taxon>
        <taxon>Metazoa</taxon>
        <taxon>Ecdysozoa</taxon>
        <taxon>Arthropoda</taxon>
        <taxon>Hexapoda</taxon>
        <taxon>Insecta</taxon>
        <taxon>Pterygota</taxon>
        <taxon>Neoptera</taxon>
        <taxon>Paraneoptera</taxon>
        <taxon>Hemiptera</taxon>
        <taxon>Heteroptera</taxon>
        <taxon>Panheteroptera</taxon>
        <taxon>Pentatomomorpha</taxon>
        <taxon>Pentatomoidea</taxon>
        <taxon>Pentatomidae</taxon>
        <taxon>Pentatominae</taxon>
        <taxon>Nezara</taxon>
    </lineage>
</organism>
<gene>
    <name evidence="6" type="ORF">NEZAVI_LOCUS682</name>
</gene>
<dbReference type="PRINTS" id="PR00739">
    <property type="entry name" value="GLHYDRLASE26"/>
</dbReference>
<dbReference type="Gene3D" id="3.20.20.80">
    <property type="entry name" value="Glycosidases"/>
    <property type="match status" value="1"/>
</dbReference>
<keyword evidence="4" id="KW-0732">Signal</keyword>
<evidence type="ECO:0000313" key="7">
    <source>
        <dbReference type="Proteomes" id="UP001152798"/>
    </source>
</evidence>
<reference evidence="6" key="1">
    <citation type="submission" date="2022-01" db="EMBL/GenBank/DDBJ databases">
        <authorList>
            <person name="King R."/>
        </authorList>
    </citation>
    <scope>NUCLEOTIDE SEQUENCE</scope>
</reference>
<evidence type="ECO:0000256" key="4">
    <source>
        <dbReference type="SAM" id="SignalP"/>
    </source>
</evidence>
<evidence type="ECO:0000256" key="3">
    <source>
        <dbReference type="ARBA" id="ARBA00023295"/>
    </source>
</evidence>
<keyword evidence="7" id="KW-1185">Reference proteome</keyword>
<dbReference type="PANTHER" id="PTHR40079">
    <property type="entry name" value="MANNAN ENDO-1,4-BETA-MANNOSIDASE E-RELATED"/>
    <property type="match status" value="1"/>
</dbReference>
<dbReference type="PANTHER" id="PTHR40079:SF4">
    <property type="entry name" value="GH26 DOMAIN-CONTAINING PROTEIN-RELATED"/>
    <property type="match status" value="1"/>
</dbReference>
<feature type="chain" id="PRO_5040269443" description="GH26 domain-containing protein" evidence="4">
    <location>
        <begin position="19"/>
        <end position="303"/>
    </location>
</feature>
<dbReference type="InterPro" id="IPR022790">
    <property type="entry name" value="GH26_dom"/>
</dbReference>
<dbReference type="Pfam" id="PF02156">
    <property type="entry name" value="Glyco_hydro_26"/>
    <property type="match status" value="2"/>
</dbReference>
<dbReference type="InterPro" id="IPR017853">
    <property type="entry name" value="GH"/>
</dbReference>
<dbReference type="SUPFAM" id="SSF51445">
    <property type="entry name" value="(Trans)glycosidases"/>
    <property type="match status" value="1"/>
</dbReference>
<comment type="similarity">
    <text evidence="1">Belongs to the glycosyl hydrolase 26 family.</text>
</comment>
<name>A0A9P0E6C7_NEZVI</name>
<protein>
    <recommendedName>
        <fullName evidence="5">GH26 domain-containing protein</fullName>
    </recommendedName>
</protein>
<dbReference type="GO" id="GO:0006080">
    <property type="term" value="P:substituted mannan metabolic process"/>
    <property type="evidence" value="ECO:0007669"/>
    <property type="project" value="InterPro"/>
</dbReference>
<evidence type="ECO:0000256" key="2">
    <source>
        <dbReference type="ARBA" id="ARBA00022801"/>
    </source>
</evidence>
<evidence type="ECO:0000256" key="1">
    <source>
        <dbReference type="ARBA" id="ARBA00007754"/>
    </source>
</evidence>
<evidence type="ECO:0000259" key="5">
    <source>
        <dbReference type="PROSITE" id="PS51764"/>
    </source>
</evidence>
<dbReference type="GO" id="GO:0016985">
    <property type="term" value="F:mannan endo-1,4-beta-mannosidase activity"/>
    <property type="evidence" value="ECO:0007669"/>
    <property type="project" value="InterPro"/>
</dbReference>